<sequence length="176" mass="20240">MQTKKLKSSRNSVKLLNQGHKPSFPSSFYQKVNSLRKLFGIIDNKIELPILAHEPISRPSPSPHQNIEIQITTKSSRQSLLKNTYRKKHTSSFGNMSRPTSRITTGFLCSRQSNKNLISDYKYTFKTDEDFKNDYFNYINSKTPKIKKNCKVSLKRPGLPLLNNSICEDNDPISGW</sequence>
<keyword evidence="2" id="KW-1185">Reference proteome</keyword>
<evidence type="ECO:0000313" key="1">
    <source>
        <dbReference type="EMBL" id="OMJ80518.1"/>
    </source>
</evidence>
<gene>
    <name evidence="1" type="ORF">SteCoe_19214</name>
</gene>
<dbReference type="AlphaFoldDB" id="A0A1R2BUP0"/>
<protein>
    <submittedName>
        <fullName evidence="1">Uncharacterized protein</fullName>
    </submittedName>
</protein>
<evidence type="ECO:0000313" key="2">
    <source>
        <dbReference type="Proteomes" id="UP000187209"/>
    </source>
</evidence>
<accession>A0A1R2BUP0</accession>
<organism evidence="1 2">
    <name type="scientific">Stentor coeruleus</name>
    <dbReference type="NCBI Taxonomy" id="5963"/>
    <lineage>
        <taxon>Eukaryota</taxon>
        <taxon>Sar</taxon>
        <taxon>Alveolata</taxon>
        <taxon>Ciliophora</taxon>
        <taxon>Postciliodesmatophora</taxon>
        <taxon>Heterotrichea</taxon>
        <taxon>Heterotrichida</taxon>
        <taxon>Stentoridae</taxon>
        <taxon>Stentor</taxon>
    </lineage>
</organism>
<dbReference type="Proteomes" id="UP000187209">
    <property type="component" value="Unassembled WGS sequence"/>
</dbReference>
<reference evidence="1 2" key="1">
    <citation type="submission" date="2016-11" db="EMBL/GenBank/DDBJ databases">
        <title>The macronuclear genome of Stentor coeruleus: a giant cell with tiny introns.</title>
        <authorList>
            <person name="Slabodnick M."/>
            <person name="Ruby J.G."/>
            <person name="Reiff S.B."/>
            <person name="Swart E.C."/>
            <person name="Gosai S."/>
            <person name="Prabakaran S."/>
            <person name="Witkowska E."/>
            <person name="Larue G.E."/>
            <person name="Fisher S."/>
            <person name="Freeman R.M."/>
            <person name="Gunawardena J."/>
            <person name="Chu W."/>
            <person name="Stover N.A."/>
            <person name="Gregory B.D."/>
            <person name="Nowacki M."/>
            <person name="Derisi J."/>
            <person name="Roy S.W."/>
            <person name="Marshall W.F."/>
            <person name="Sood P."/>
        </authorList>
    </citation>
    <scope>NUCLEOTIDE SEQUENCE [LARGE SCALE GENOMIC DNA]</scope>
    <source>
        <strain evidence="1">WM001</strain>
    </source>
</reference>
<dbReference type="EMBL" id="MPUH01000420">
    <property type="protein sequence ID" value="OMJ80518.1"/>
    <property type="molecule type" value="Genomic_DNA"/>
</dbReference>
<proteinExistence type="predicted"/>
<name>A0A1R2BUP0_9CILI</name>
<comment type="caution">
    <text evidence="1">The sequence shown here is derived from an EMBL/GenBank/DDBJ whole genome shotgun (WGS) entry which is preliminary data.</text>
</comment>